<dbReference type="InterPro" id="IPR013978">
    <property type="entry name" value="MEKHLA"/>
</dbReference>
<evidence type="ECO:0000259" key="1">
    <source>
        <dbReference type="Pfam" id="PF08670"/>
    </source>
</evidence>
<organism evidence="2 3">
    <name type="scientific">Cognatishimia maritima</name>
    <dbReference type="NCBI Taxonomy" id="870908"/>
    <lineage>
        <taxon>Bacteria</taxon>
        <taxon>Pseudomonadati</taxon>
        <taxon>Pseudomonadota</taxon>
        <taxon>Alphaproteobacteria</taxon>
        <taxon>Rhodobacterales</taxon>
        <taxon>Paracoccaceae</taxon>
        <taxon>Cognatishimia</taxon>
    </lineage>
</organism>
<sequence>MERPSDKNAYQAKHALLLLRSYVALIGEPLLPTLDAKPLYEAPFPVLSHNTAADPILTYGNLAAQQLWEMSWEDLTILPSRLTAEPNHRDQRAHMFEVMRETGFYRNYEGIRVSATGRRFQIRNATIWTLFDDMGQKCGEAATFTEFEYL</sequence>
<protein>
    <submittedName>
        <fullName evidence="2">MEKHLA domain-containing protein</fullName>
    </submittedName>
</protein>
<dbReference type="Pfam" id="PF08670">
    <property type="entry name" value="MEKHLA"/>
    <property type="match status" value="1"/>
</dbReference>
<dbReference type="Proteomes" id="UP000184211">
    <property type="component" value="Unassembled WGS sequence"/>
</dbReference>
<dbReference type="AlphaFoldDB" id="A0A1M5IV76"/>
<evidence type="ECO:0000313" key="2">
    <source>
        <dbReference type="EMBL" id="SHG32227.1"/>
    </source>
</evidence>
<reference evidence="3" key="1">
    <citation type="submission" date="2016-11" db="EMBL/GenBank/DDBJ databases">
        <authorList>
            <person name="Varghese N."/>
            <person name="Submissions S."/>
        </authorList>
    </citation>
    <scope>NUCLEOTIDE SEQUENCE [LARGE SCALE GENOMIC DNA]</scope>
    <source>
        <strain evidence="3">DSM 28223</strain>
    </source>
</reference>
<dbReference type="EMBL" id="FQWM01000001">
    <property type="protein sequence ID" value="SHG32227.1"/>
    <property type="molecule type" value="Genomic_DNA"/>
</dbReference>
<dbReference type="RefSeq" id="WP_072789849.1">
    <property type="nucleotide sequence ID" value="NZ_FQWM01000001.1"/>
</dbReference>
<name>A0A1M5IV76_9RHOB</name>
<dbReference type="STRING" id="870908.SAMN04488044_0458"/>
<proteinExistence type="predicted"/>
<accession>A0A1M5IV76</accession>
<evidence type="ECO:0000313" key="3">
    <source>
        <dbReference type="Proteomes" id="UP000184211"/>
    </source>
</evidence>
<keyword evidence="3" id="KW-1185">Reference proteome</keyword>
<dbReference type="OrthoDB" id="9794448at2"/>
<feature type="domain" description="MEKHLA" evidence="1">
    <location>
        <begin position="13"/>
        <end position="148"/>
    </location>
</feature>
<gene>
    <name evidence="2" type="ORF">SAMN04488044_0458</name>
</gene>